<dbReference type="InterPro" id="IPR023346">
    <property type="entry name" value="Lysozyme-like_dom_sf"/>
</dbReference>
<feature type="region of interest" description="Disordered" evidence="2">
    <location>
        <begin position="35"/>
        <end position="59"/>
    </location>
</feature>
<reference evidence="4" key="2">
    <citation type="submission" date="2012-10" db="EMBL/GenBank/DDBJ databases">
        <title>Improved high-quality draft of Thermaerobacter subterraneus C21, DSM 13965.</title>
        <authorList>
            <consortium name="DOE Joint Genome Institute"/>
            <person name="Eisen J."/>
            <person name="Huntemann M."/>
            <person name="Wei C.-L."/>
            <person name="Han J."/>
            <person name="Detter J.C."/>
            <person name="Han C."/>
            <person name="Tapia R."/>
            <person name="Chen A."/>
            <person name="Kyrpides N."/>
            <person name="Mavromatis K."/>
            <person name="Markowitz V."/>
            <person name="Szeto E."/>
            <person name="Ivanova N."/>
            <person name="Mikhailova N."/>
            <person name="Ovchinnikova G."/>
            <person name="Pagani I."/>
            <person name="Pati A."/>
            <person name="Goodwin L."/>
            <person name="Nordberg H.P."/>
            <person name="Cantor M.N."/>
            <person name="Hua S.X."/>
            <person name="Woyke T."/>
            <person name="Eisen J."/>
            <person name="Klenk H.-P."/>
        </authorList>
    </citation>
    <scope>NUCLEOTIDE SEQUENCE [LARGE SCALE GENOMIC DNA]</scope>
    <source>
        <strain evidence="4">DSM 13965</strain>
    </source>
</reference>
<sequence>MSIHGTWGPGGAGGSWREIELLLWAAALRAGRQPGAGALPGSSPSLAGPGGGPGGDGGGGRLDFAALMAGLLAGSTPDGMPAGTGALTPIPPLFTALASTLSAATTAPSTPAAPAPGASVPAASIGPGQAAATAAPTDAASRAAAPAPGTAASGLPPSGTAPPGSLSWAGAAAGLSWPRQVLEALAGAVARRHGLDPALLRAVIQAESGWNPAARSPAGAVGLMQLMPATARELGVTDPLDPVQNLEAGARYLRRQFDRFGDWRLALAAYNAGPEAVEAHGGLPPFAETRAYVEKVLRLWATQAARREEA</sequence>
<dbReference type="GO" id="GO:0000270">
    <property type="term" value="P:peptidoglycan metabolic process"/>
    <property type="evidence" value="ECO:0007669"/>
    <property type="project" value="InterPro"/>
</dbReference>
<keyword evidence="5" id="KW-1185">Reference proteome</keyword>
<feature type="compositionally biased region" description="Low complexity" evidence="2">
    <location>
        <begin position="35"/>
        <end position="47"/>
    </location>
</feature>
<evidence type="ECO:0000313" key="4">
    <source>
        <dbReference type="EMBL" id="EKP94260.1"/>
    </source>
</evidence>
<dbReference type="InterPro" id="IPR008258">
    <property type="entry name" value="Transglycosylase_SLT_dom_1"/>
</dbReference>
<organism evidence="4 5">
    <name type="scientific">Thermaerobacter subterraneus DSM 13965</name>
    <dbReference type="NCBI Taxonomy" id="867903"/>
    <lineage>
        <taxon>Bacteria</taxon>
        <taxon>Bacillati</taxon>
        <taxon>Bacillota</taxon>
        <taxon>Clostridia</taxon>
        <taxon>Eubacteriales</taxon>
        <taxon>Clostridiales Family XVII. Incertae Sedis</taxon>
        <taxon>Thermaerobacter</taxon>
    </lineage>
</organism>
<dbReference type="PROSITE" id="PS00922">
    <property type="entry name" value="TRANSGLYCOSYLASE"/>
    <property type="match status" value="1"/>
</dbReference>
<dbReference type="GO" id="GO:0016020">
    <property type="term" value="C:membrane"/>
    <property type="evidence" value="ECO:0007669"/>
    <property type="project" value="InterPro"/>
</dbReference>
<feature type="region of interest" description="Disordered" evidence="2">
    <location>
        <begin position="129"/>
        <end position="163"/>
    </location>
</feature>
<dbReference type="STRING" id="867903.ThesuDRAFT_01992"/>
<dbReference type="EMBL" id="AENY02000003">
    <property type="protein sequence ID" value="EKP94260.1"/>
    <property type="molecule type" value="Genomic_DNA"/>
</dbReference>
<evidence type="ECO:0000313" key="5">
    <source>
        <dbReference type="Proteomes" id="UP000005710"/>
    </source>
</evidence>
<dbReference type="Proteomes" id="UP000005710">
    <property type="component" value="Unassembled WGS sequence"/>
</dbReference>
<comment type="similarity">
    <text evidence="1">Belongs to the transglycosylase Slt family.</text>
</comment>
<dbReference type="Gene3D" id="1.10.530.10">
    <property type="match status" value="1"/>
</dbReference>
<evidence type="ECO:0000256" key="1">
    <source>
        <dbReference type="ARBA" id="ARBA00007734"/>
    </source>
</evidence>
<dbReference type="GO" id="GO:0008933">
    <property type="term" value="F:peptidoglycan lytic transglycosylase activity"/>
    <property type="evidence" value="ECO:0007669"/>
    <property type="project" value="InterPro"/>
</dbReference>
<dbReference type="PANTHER" id="PTHR37423">
    <property type="entry name" value="SOLUBLE LYTIC MUREIN TRANSGLYCOSYLASE-RELATED"/>
    <property type="match status" value="1"/>
</dbReference>
<dbReference type="PANTHER" id="PTHR37423:SF2">
    <property type="entry name" value="MEMBRANE-BOUND LYTIC MUREIN TRANSGLYCOSYLASE C"/>
    <property type="match status" value="1"/>
</dbReference>
<evidence type="ECO:0000256" key="2">
    <source>
        <dbReference type="SAM" id="MobiDB-lite"/>
    </source>
</evidence>
<dbReference type="AlphaFoldDB" id="K6NZF9"/>
<dbReference type="CDD" id="cd00254">
    <property type="entry name" value="LT-like"/>
    <property type="match status" value="1"/>
</dbReference>
<name>K6NZF9_9FIRM</name>
<reference evidence="4" key="1">
    <citation type="submission" date="2010-10" db="EMBL/GenBank/DDBJ databases">
        <authorList>
            <consortium name="US DOE Joint Genome Institute (JGI-PGF)"/>
            <person name="Lucas S."/>
            <person name="Copeland A."/>
            <person name="Lapidus A."/>
            <person name="Bruce D."/>
            <person name="Goodwin L."/>
            <person name="Pitluck S."/>
            <person name="Kyrpides N."/>
            <person name="Mavromatis K."/>
            <person name="Detter J.C."/>
            <person name="Han C."/>
            <person name="Land M."/>
            <person name="Hauser L."/>
            <person name="Markowitz V."/>
            <person name="Cheng J.-F."/>
            <person name="Hugenholtz P."/>
            <person name="Woyke T."/>
            <person name="Wu D."/>
            <person name="Pukall R."/>
            <person name="Wahrenburg C."/>
            <person name="Brambilla E."/>
            <person name="Klenk H.-P."/>
            <person name="Eisen J.A."/>
        </authorList>
    </citation>
    <scope>NUCLEOTIDE SEQUENCE [LARGE SCALE GENOMIC DNA]</scope>
    <source>
        <strain evidence="4">DSM 13965</strain>
    </source>
</reference>
<feature type="compositionally biased region" description="Gly residues" evidence="2">
    <location>
        <begin position="48"/>
        <end position="59"/>
    </location>
</feature>
<evidence type="ECO:0000259" key="3">
    <source>
        <dbReference type="Pfam" id="PF01464"/>
    </source>
</evidence>
<gene>
    <name evidence="4" type="ORF">ThesuDRAFT_01992</name>
</gene>
<dbReference type="eggNOG" id="COG0741">
    <property type="taxonomic scope" value="Bacteria"/>
</dbReference>
<dbReference type="SUPFAM" id="SSF53955">
    <property type="entry name" value="Lysozyme-like"/>
    <property type="match status" value="1"/>
</dbReference>
<comment type="caution">
    <text evidence="4">The sequence shown here is derived from an EMBL/GenBank/DDBJ whole genome shotgun (WGS) entry which is preliminary data.</text>
</comment>
<dbReference type="RefSeq" id="WP_006904267.1">
    <property type="nucleotide sequence ID" value="NZ_JH976535.1"/>
</dbReference>
<feature type="domain" description="Transglycosylase SLT" evidence="3">
    <location>
        <begin position="188"/>
        <end position="281"/>
    </location>
</feature>
<proteinExistence type="inferred from homology"/>
<protein>
    <submittedName>
        <fullName evidence="4">Soluble lytic transglycosylase fused to an ABC-type amino acid-binding protein</fullName>
    </submittedName>
</protein>
<dbReference type="Pfam" id="PF01464">
    <property type="entry name" value="SLT"/>
    <property type="match status" value="1"/>
</dbReference>
<accession>K6NZF9</accession>
<dbReference type="InterPro" id="IPR000189">
    <property type="entry name" value="Transglyc_AS"/>
</dbReference>
<dbReference type="HOGENOM" id="CLU_899965_0_0_9"/>